<feature type="compositionally biased region" description="Gly residues" evidence="1">
    <location>
        <begin position="21"/>
        <end position="30"/>
    </location>
</feature>
<dbReference type="Proteomes" id="UP001187315">
    <property type="component" value="Unassembled WGS sequence"/>
</dbReference>
<reference evidence="2" key="1">
    <citation type="submission" date="2023-08" db="EMBL/GenBank/DDBJ databases">
        <title>Pelteobagrus vachellii genome.</title>
        <authorList>
            <person name="Liu H."/>
        </authorList>
    </citation>
    <scope>NUCLEOTIDE SEQUENCE</scope>
    <source>
        <strain evidence="2">PRFRI_2022a</strain>
        <tissue evidence="2">Muscle</tissue>
    </source>
</reference>
<organism evidence="2 3">
    <name type="scientific">Tachysurus vachellii</name>
    <name type="common">Darkbarbel catfish</name>
    <name type="synonym">Pelteobagrus vachellii</name>
    <dbReference type="NCBI Taxonomy" id="175792"/>
    <lineage>
        <taxon>Eukaryota</taxon>
        <taxon>Metazoa</taxon>
        <taxon>Chordata</taxon>
        <taxon>Craniata</taxon>
        <taxon>Vertebrata</taxon>
        <taxon>Euteleostomi</taxon>
        <taxon>Actinopterygii</taxon>
        <taxon>Neopterygii</taxon>
        <taxon>Teleostei</taxon>
        <taxon>Ostariophysi</taxon>
        <taxon>Siluriformes</taxon>
        <taxon>Bagridae</taxon>
        <taxon>Tachysurus</taxon>
    </lineage>
</organism>
<dbReference type="EMBL" id="JAVHJS010000023">
    <property type="protein sequence ID" value="KAK2819797.1"/>
    <property type="molecule type" value="Genomic_DNA"/>
</dbReference>
<name>A0AA88LKK5_TACVA</name>
<evidence type="ECO:0000313" key="2">
    <source>
        <dbReference type="EMBL" id="KAK2819797.1"/>
    </source>
</evidence>
<protein>
    <submittedName>
        <fullName evidence="2">Uncharacterized protein</fullName>
    </submittedName>
</protein>
<gene>
    <name evidence="2" type="ORF">Q7C36_021443</name>
</gene>
<feature type="region of interest" description="Disordered" evidence="1">
    <location>
        <begin position="1"/>
        <end position="34"/>
    </location>
</feature>
<evidence type="ECO:0000313" key="3">
    <source>
        <dbReference type="Proteomes" id="UP001187315"/>
    </source>
</evidence>
<evidence type="ECO:0000256" key="1">
    <source>
        <dbReference type="SAM" id="MobiDB-lite"/>
    </source>
</evidence>
<sequence>MDTHIHCVSKGLSGDEEGRRGGGGGCGGGGEETKVGEIRRGSGMWRWLNVTKLSLVMIIVSSERLMAGVKIAHSCFTVASVLQGMHLLGFPPGGSLPVSTVI</sequence>
<dbReference type="AlphaFoldDB" id="A0AA88LKK5"/>
<comment type="caution">
    <text evidence="2">The sequence shown here is derived from an EMBL/GenBank/DDBJ whole genome shotgun (WGS) entry which is preliminary data.</text>
</comment>
<accession>A0AA88LKK5</accession>
<keyword evidence="3" id="KW-1185">Reference proteome</keyword>
<proteinExistence type="predicted"/>